<dbReference type="PROSITE" id="PS51257">
    <property type="entry name" value="PROKAR_LIPOPROTEIN"/>
    <property type="match status" value="1"/>
</dbReference>
<dbReference type="InterPro" id="IPR025921">
    <property type="entry name" value="HmuY"/>
</dbReference>
<protein>
    <submittedName>
        <fullName evidence="3">HmuY family protein</fullName>
    </submittedName>
</protein>
<dbReference type="Proteomes" id="UP001379533">
    <property type="component" value="Chromosome"/>
</dbReference>
<evidence type="ECO:0000256" key="1">
    <source>
        <dbReference type="SAM" id="MobiDB-lite"/>
    </source>
</evidence>
<proteinExistence type="predicted"/>
<evidence type="ECO:0000313" key="4">
    <source>
        <dbReference type="Proteomes" id="UP001379533"/>
    </source>
</evidence>
<gene>
    <name evidence="3" type="ORF">LZC95_39035</name>
</gene>
<feature type="signal peptide" evidence="2">
    <location>
        <begin position="1"/>
        <end position="20"/>
    </location>
</feature>
<feature type="region of interest" description="Disordered" evidence="1">
    <location>
        <begin position="34"/>
        <end position="63"/>
    </location>
</feature>
<accession>A0ABZ2K114</accession>
<reference evidence="3 4" key="1">
    <citation type="submission" date="2021-12" db="EMBL/GenBank/DDBJ databases">
        <title>Discovery of the Pendulisporaceae a myxobacterial family with distinct sporulation behavior and unique specialized metabolism.</title>
        <authorList>
            <person name="Garcia R."/>
            <person name="Popoff A."/>
            <person name="Bader C.D."/>
            <person name="Loehr J."/>
            <person name="Walesch S."/>
            <person name="Walt C."/>
            <person name="Boldt J."/>
            <person name="Bunk B."/>
            <person name="Haeckl F.J.F.P.J."/>
            <person name="Gunesch A.P."/>
            <person name="Birkelbach J."/>
            <person name="Nuebel U."/>
            <person name="Pietschmann T."/>
            <person name="Bach T."/>
            <person name="Mueller R."/>
        </authorList>
    </citation>
    <scope>NUCLEOTIDE SEQUENCE [LARGE SCALE GENOMIC DNA]</scope>
    <source>
        <strain evidence="3 4">MSr12523</strain>
    </source>
</reference>
<dbReference type="CDD" id="cd12105">
    <property type="entry name" value="HmuY"/>
    <property type="match status" value="1"/>
</dbReference>
<dbReference type="EMBL" id="CP089982">
    <property type="protein sequence ID" value="WXA92433.1"/>
    <property type="molecule type" value="Genomic_DNA"/>
</dbReference>
<dbReference type="RefSeq" id="WP_394843037.1">
    <property type="nucleotide sequence ID" value="NZ_CP089982.1"/>
</dbReference>
<feature type="compositionally biased region" description="Low complexity" evidence="1">
    <location>
        <begin position="49"/>
        <end position="62"/>
    </location>
</feature>
<evidence type="ECO:0000256" key="2">
    <source>
        <dbReference type="SAM" id="SignalP"/>
    </source>
</evidence>
<name>A0ABZ2K114_9BACT</name>
<organism evidence="3 4">
    <name type="scientific">Pendulispora brunnea</name>
    <dbReference type="NCBI Taxonomy" id="2905690"/>
    <lineage>
        <taxon>Bacteria</taxon>
        <taxon>Pseudomonadati</taxon>
        <taxon>Myxococcota</taxon>
        <taxon>Myxococcia</taxon>
        <taxon>Myxococcales</taxon>
        <taxon>Sorangiineae</taxon>
        <taxon>Pendulisporaceae</taxon>
        <taxon>Pendulispora</taxon>
    </lineage>
</organism>
<sequence length="265" mass="27327">MKHSLFAGLLLSSMAITAGAAGCSGDDTVANNPGVDAGKDTAASNDAQSADTGTGATDAGSDAGERCSAAKEQLLKPIDTVSTGDVNVYATEGNAQRIYVNASAGGLNGASTNPRIYLKLASTKVAVTDKSAGASADWDLALKRDVIFTNSGDGGKGQGSALFLADKPFDEVTVADTQGKTFDTENFFDDNCTPKRDEFGSVKTTFSGWYDYNDATHVLTPKEGTFLVRTAAGAFFKLQILSYYSTADGGTGMAGGHFTFKVGAL</sequence>
<dbReference type="Pfam" id="PF14064">
    <property type="entry name" value="HmuY"/>
    <property type="match status" value="1"/>
</dbReference>
<feature type="chain" id="PRO_5045742154" evidence="2">
    <location>
        <begin position="21"/>
        <end position="265"/>
    </location>
</feature>
<keyword evidence="2" id="KW-0732">Signal</keyword>
<evidence type="ECO:0000313" key="3">
    <source>
        <dbReference type="EMBL" id="WXA92433.1"/>
    </source>
</evidence>
<keyword evidence="4" id="KW-1185">Reference proteome</keyword>